<name>A0A5A7P5Z0_STRAF</name>
<keyword evidence="3" id="KW-1185">Reference proteome</keyword>
<sequence>MKNSLAIITGPNGNSALKSCCGIGGKYNFDFKRFCGDKGVPVCRNPNDYIYWDGMHFTQQTHWDFEDMLVRPALITLNCTPLIDANTRAMRSRISIRSLVGNVMPGDSRSSM</sequence>
<evidence type="ECO:0000313" key="3">
    <source>
        <dbReference type="Proteomes" id="UP000325081"/>
    </source>
</evidence>
<comment type="caution">
    <text evidence="2">The sequence shown here is derived from an EMBL/GenBank/DDBJ whole genome shotgun (WGS) entry which is preliminary data.</text>
</comment>
<dbReference type="AlphaFoldDB" id="A0A5A7P5Z0"/>
<dbReference type="InterPro" id="IPR036514">
    <property type="entry name" value="SGNH_hydro_sf"/>
</dbReference>
<comment type="similarity">
    <text evidence="1">Belongs to the 'GDSL' lipolytic enzyme family.</text>
</comment>
<dbReference type="EMBL" id="BKCP01002224">
    <property type="protein sequence ID" value="GER27908.1"/>
    <property type="molecule type" value="Genomic_DNA"/>
</dbReference>
<accession>A0A5A7P5Z0</accession>
<dbReference type="GO" id="GO:0016787">
    <property type="term" value="F:hydrolase activity"/>
    <property type="evidence" value="ECO:0007669"/>
    <property type="project" value="UniProtKB-KW"/>
</dbReference>
<dbReference type="Proteomes" id="UP000325081">
    <property type="component" value="Unassembled WGS sequence"/>
</dbReference>
<evidence type="ECO:0000313" key="2">
    <source>
        <dbReference type="EMBL" id="GER27908.1"/>
    </source>
</evidence>
<dbReference type="Gene3D" id="3.40.50.1110">
    <property type="entry name" value="SGNH hydrolase"/>
    <property type="match status" value="1"/>
</dbReference>
<protein>
    <submittedName>
        <fullName evidence="2">GDSL-like Lipase/Acylhydrolase superfamily protein</fullName>
    </submittedName>
</protein>
<keyword evidence="2" id="KW-0378">Hydrolase</keyword>
<dbReference type="PANTHER" id="PTHR22835">
    <property type="entry name" value="ZINC FINGER FYVE DOMAIN CONTAINING PROTEIN"/>
    <property type="match status" value="1"/>
</dbReference>
<proteinExistence type="inferred from homology"/>
<gene>
    <name evidence="2" type="ORF">STAS_03649</name>
</gene>
<evidence type="ECO:0000256" key="1">
    <source>
        <dbReference type="ARBA" id="ARBA00008668"/>
    </source>
</evidence>
<organism evidence="2 3">
    <name type="scientific">Striga asiatica</name>
    <name type="common">Asiatic witchweed</name>
    <name type="synonym">Buchnera asiatica</name>
    <dbReference type="NCBI Taxonomy" id="4170"/>
    <lineage>
        <taxon>Eukaryota</taxon>
        <taxon>Viridiplantae</taxon>
        <taxon>Streptophyta</taxon>
        <taxon>Embryophyta</taxon>
        <taxon>Tracheophyta</taxon>
        <taxon>Spermatophyta</taxon>
        <taxon>Magnoliopsida</taxon>
        <taxon>eudicotyledons</taxon>
        <taxon>Gunneridae</taxon>
        <taxon>Pentapetalae</taxon>
        <taxon>asterids</taxon>
        <taxon>lamiids</taxon>
        <taxon>Lamiales</taxon>
        <taxon>Orobanchaceae</taxon>
        <taxon>Buchnereae</taxon>
        <taxon>Striga</taxon>
    </lineage>
</organism>
<dbReference type="OrthoDB" id="909875at2759"/>
<dbReference type="PANTHER" id="PTHR22835:SF683">
    <property type="entry name" value="OS05G0506800 PROTEIN"/>
    <property type="match status" value="1"/>
</dbReference>
<reference evidence="3" key="1">
    <citation type="journal article" date="2019" name="Curr. Biol.">
        <title>Genome Sequence of Striga asiatica Provides Insight into the Evolution of Plant Parasitism.</title>
        <authorList>
            <person name="Yoshida S."/>
            <person name="Kim S."/>
            <person name="Wafula E.K."/>
            <person name="Tanskanen J."/>
            <person name="Kim Y.M."/>
            <person name="Honaas L."/>
            <person name="Yang Z."/>
            <person name="Spallek T."/>
            <person name="Conn C.E."/>
            <person name="Ichihashi Y."/>
            <person name="Cheong K."/>
            <person name="Cui S."/>
            <person name="Der J.P."/>
            <person name="Gundlach H."/>
            <person name="Jiao Y."/>
            <person name="Hori C."/>
            <person name="Ishida J.K."/>
            <person name="Kasahara H."/>
            <person name="Kiba T."/>
            <person name="Kim M.S."/>
            <person name="Koo N."/>
            <person name="Laohavisit A."/>
            <person name="Lee Y.H."/>
            <person name="Lumba S."/>
            <person name="McCourt P."/>
            <person name="Mortimer J.C."/>
            <person name="Mutuku J.M."/>
            <person name="Nomura T."/>
            <person name="Sasaki-Sekimoto Y."/>
            <person name="Seto Y."/>
            <person name="Wang Y."/>
            <person name="Wakatake T."/>
            <person name="Sakakibara H."/>
            <person name="Demura T."/>
            <person name="Yamaguchi S."/>
            <person name="Yoneyama K."/>
            <person name="Manabe R.I."/>
            <person name="Nelson D.C."/>
            <person name="Schulman A.H."/>
            <person name="Timko M.P."/>
            <person name="dePamphilis C.W."/>
            <person name="Choi D."/>
            <person name="Shirasu K."/>
        </authorList>
    </citation>
    <scope>NUCLEOTIDE SEQUENCE [LARGE SCALE GENOMIC DNA]</scope>
    <source>
        <strain evidence="3">cv. UVA1</strain>
    </source>
</reference>